<reference evidence="1 2" key="1">
    <citation type="submission" date="2020-04" db="EMBL/GenBank/DDBJ databases">
        <title>Bacillus sp. UniB3 isolated from commercial digestive syrup.</title>
        <authorList>
            <person name="Thorat V."/>
            <person name="Kirdat K."/>
            <person name="Tiwarekar B."/>
            <person name="Yadav A."/>
        </authorList>
    </citation>
    <scope>NUCLEOTIDE SEQUENCE [LARGE SCALE GENOMIC DNA]</scope>
    <source>
        <strain evidence="1 2">UniB3</strain>
    </source>
</reference>
<dbReference type="SUPFAM" id="SSF159173">
    <property type="entry name" value="YkvR-like"/>
    <property type="match status" value="1"/>
</dbReference>
<comment type="caution">
    <text evidence="1">The sequence shown here is derived from an EMBL/GenBank/DDBJ whole genome shotgun (WGS) entry which is preliminary data.</text>
</comment>
<accession>A0A7Y0KE49</accession>
<organism evidence="1 2">
    <name type="scientific">Niallia alba</name>
    <dbReference type="NCBI Taxonomy" id="2729105"/>
    <lineage>
        <taxon>Bacteria</taxon>
        <taxon>Bacillati</taxon>
        <taxon>Bacillota</taxon>
        <taxon>Bacilli</taxon>
        <taxon>Bacillales</taxon>
        <taxon>Bacillaceae</taxon>
        <taxon>Niallia</taxon>
    </lineage>
</organism>
<dbReference type="AlphaFoldDB" id="A0A7Y0KE49"/>
<keyword evidence="2" id="KW-1185">Reference proteome</keyword>
<protein>
    <submittedName>
        <fullName evidence="1">DUF3219 family protein</fullName>
    </submittedName>
</protein>
<dbReference type="EMBL" id="JABBPK010000001">
    <property type="protein sequence ID" value="NMO79965.1"/>
    <property type="molecule type" value="Genomic_DNA"/>
</dbReference>
<dbReference type="InterPro" id="IPR023105">
    <property type="entry name" value="YkvR-like_sf"/>
</dbReference>
<dbReference type="Gene3D" id="2.40.30.80">
    <property type="entry name" value="YkvR-like"/>
    <property type="match status" value="1"/>
</dbReference>
<dbReference type="Pfam" id="PF11514">
    <property type="entry name" value="DUF3219"/>
    <property type="match status" value="1"/>
</dbReference>
<dbReference type="RefSeq" id="WP_169189486.1">
    <property type="nucleotide sequence ID" value="NZ_JABBPK010000001.1"/>
</dbReference>
<sequence>MVNKVVLNDFELTVSNYKEKKMKSNKTEKYLMLVSFEFEVSGGEEYHVVTKFLYENVFDVSIPNKQLNFRGKINQYSTSYTDFSDENSISEFFLELKEVE</sequence>
<proteinExistence type="predicted"/>
<dbReference type="Proteomes" id="UP000588491">
    <property type="component" value="Unassembled WGS sequence"/>
</dbReference>
<evidence type="ECO:0000313" key="2">
    <source>
        <dbReference type="Proteomes" id="UP000588491"/>
    </source>
</evidence>
<gene>
    <name evidence="1" type="ORF">HHU08_23870</name>
</gene>
<dbReference type="InterPro" id="IPR021596">
    <property type="entry name" value="DUF3219"/>
</dbReference>
<name>A0A7Y0KE49_9BACI</name>
<evidence type="ECO:0000313" key="1">
    <source>
        <dbReference type="EMBL" id="NMO79965.1"/>
    </source>
</evidence>